<dbReference type="SMART" id="SM00382">
    <property type="entry name" value="AAA"/>
    <property type="match status" value="2"/>
</dbReference>
<feature type="transmembrane region" description="Helical" evidence="11">
    <location>
        <begin position="966"/>
        <end position="999"/>
    </location>
</feature>
<evidence type="ECO:0000256" key="11">
    <source>
        <dbReference type="SAM" id="Phobius"/>
    </source>
</evidence>
<feature type="compositionally biased region" description="Basic and acidic residues" evidence="10">
    <location>
        <begin position="86"/>
        <end position="95"/>
    </location>
</feature>
<evidence type="ECO:0000256" key="4">
    <source>
        <dbReference type="ARBA" id="ARBA00022692"/>
    </source>
</evidence>
<dbReference type="Pfam" id="PF00664">
    <property type="entry name" value="ABC_membrane"/>
    <property type="match status" value="2"/>
</dbReference>
<proteinExistence type="inferred from homology"/>
<feature type="coiled-coil region" evidence="9">
    <location>
        <begin position="789"/>
        <end position="816"/>
    </location>
</feature>
<keyword evidence="5" id="KW-0547">Nucleotide-binding</keyword>
<dbReference type="PANTHER" id="PTHR24223">
    <property type="entry name" value="ATP-BINDING CASSETTE SUB-FAMILY C"/>
    <property type="match status" value="1"/>
</dbReference>
<evidence type="ECO:0000256" key="6">
    <source>
        <dbReference type="ARBA" id="ARBA00022840"/>
    </source>
</evidence>
<dbReference type="eggNOG" id="KOG0054">
    <property type="taxonomic scope" value="Eukaryota"/>
</dbReference>
<dbReference type="GO" id="GO:0016887">
    <property type="term" value="F:ATP hydrolysis activity"/>
    <property type="evidence" value="ECO:0007669"/>
    <property type="project" value="InterPro"/>
</dbReference>
<dbReference type="InterPro" id="IPR011527">
    <property type="entry name" value="ABC1_TM_dom"/>
</dbReference>
<dbReference type="Proteomes" id="UP000009168">
    <property type="component" value="Unassembled WGS sequence"/>
</dbReference>
<dbReference type="InterPro" id="IPR044746">
    <property type="entry name" value="ABCC_6TM_D1"/>
</dbReference>
<dbReference type="GO" id="GO:0140359">
    <property type="term" value="F:ABC-type transporter activity"/>
    <property type="evidence" value="ECO:0007669"/>
    <property type="project" value="InterPro"/>
</dbReference>
<dbReference type="InterPro" id="IPR050173">
    <property type="entry name" value="ABC_transporter_C-like"/>
</dbReference>
<dbReference type="InterPro" id="IPR036640">
    <property type="entry name" value="ABC1_TM_sf"/>
</dbReference>
<dbReference type="CDD" id="cd18579">
    <property type="entry name" value="ABC_6TM_ABCC_D1"/>
    <property type="match status" value="1"/>
</dbReference>
<dbReference type="Gene3D" id="3.40.50.300">
    <property type="entry name" value="P-loop containing nucleotide triphosphate hydrolases"/>
    <property type="match status" value="2"/>
</dbReference>
<dbReference type="InterPro" id="IPR003439">
    <property type="entry name" value="ABC_transporter-like_ATP-bd"/>
</dbReference>
<keyword evidence="6" id="KW-0067">ATP-binding</keyword>
<comment type="similarity">
    <text evidence="2">Belongs to the ABC transporter superfamily. ABCC family. Conjugate transporter (TC 3.A.1.208) subfamily.</text>
</comment>
<feature type="domain" description="ABC transporter" evidence="12">
    <location>
        <begin position="554"/>
        <end position="777"/>
    </location>
</feature>
<keyword evidence="15" id="KW-1185">Reference proteome</keyword>
<evidence type="ECO:0000256" key="1">
    <source>
        <dbReference type="ARBA" id="ARBA00004141"/>
    </source>
</evidence>
<evidence type="ECO:0000256" key="9">
    <source>
        <dbReference type="SAM" id="Coils"/>
    </source>
</evidence>
<comment type="subcellular location">
    <subcellularLocation>
        <location evidence="1">Membrane</location>
        <topology evidence="1">Multi-pass membrane protein</topology>
    </subcellularLocation>
</comment>
<dbReference type="PROSITE" id="PS50893">
    <property type="entry name" value="ABC_TRANSPORTER_2"/>
    <property type="match status" value="2"/>
</dbReference>
<dbReference type="FunFam" id="3.40.50.300:FF:000163">
    <property type="entry name" value="Multidrug resistance-associated protein member 4"/>
    <property type="match status" value="1"/>
</dbReference>
<dbReference type="Gene3D" id="1.20.1560.10">
    <property type="entry name" value="ABC transporter type 1, transmembrane domain"/>
    <property type="match status" value="2"/>
</dbReference>
<dbReference type="GO" id="GO:0005524">
    <property type="term" value="F:ATP binding"/>
    <property type="evidence" value="ECO:0007669"/>
    <property type="project" value="UniProtKB-KW"/>
</dbReference>
<evidence type="ECO:0000259" key="13">
    <source>
        <dbReference type="PROSITE" id="PS50929"/>
    </source>
</evidence>
<dbReference type="KEGG" id="tet:TTHERM_00683350"/>
<dbReference type="InParanoid" id="I7MJS0"/>
<evidence type="ECO:0000256" key="7">
    <source>
        <dbReference type="ARBA" id="ARBA00022989"/>
    </source>
</evidence>
<dbReference type="Pfam" id="PF00005">
    <property type="entry name" value="ABC_tran"/>
    <property type="match status" value="2"/>
</dbReference>
<name>I7MJS0_TETTS</name>
<dbReference type="InterPro" id="IPR044726">
    <property type="entry name" value="ABCC_6TM_D2"/>
</dbReference>
<feature type="transmembrane region" description="Helical" evidence="11">
    <location>
        <begin position="427"/>
        <end position="444"/>
    </location>
</feature>
<evidence type="ECO:0000256" key="8">
    <source>
        <dbReference type="ARBA" id="ARBA00023136"/>
    </source>
</evidence>
<feature type="compositionally biased region" description="Polar residues" evidence="10">
    <location>
        <begin position="59"/>
        <end position="85"/>
    </location>
</feature>
<dbReference type="SUPFAM" id="SSF90123">
    <property type="entry name" value="ABC transporter transmembrane region"/>
    <property type="match status" value="2"/>
</dbReference>
<dbReference type="CDD" id="cd03250">
    <property type="entry name" value="ABCC_MRP_domain1"/>
    <property type="match status" value="1"/>
</dbReference>
<feature type="transmembrane region" description="Helical" evidence="11">
    <location>
        <begin position="338"/>
        <end position="356"/>
    </location>
</feature>
<dbReference type="SMR" id="I7MJS0"/>
<evidence type="ECO:0000256" key="2">
    <source>
        <dbReference type="ARBA" id="ARBA00009726"/>
    </source>
</evidence>
<keyword evidence="7 11" id="KW-1133">Transmembrane helix</keyword>
<evidence type="ECO:0000256" key="5">
    <source>
        <dbReference type="ARBA" id="ARBA00022741"/>
    </source>
</evidence>
<feature type="domain" description="ABC transmembrane type-1" evidence="13">
    <location>
        <begin position="203"/>
        <end position="472"/>
    </location>
</feature>
<dbReference type="GO" id="GO:0016020">
    <property type="term" value="C:membrane"/>
    <property type="evidence" value="ECO:0007669"/>
    <property type="project" value="UniProtKB-SubCell"/>
</dbReference>
<keyword evidence="9" id="KW-0175">Coiled coil</keyword>
<dbReference type="OrthoDB" id="6500128at2759"/>
<feature type="domain" description="ABC transporter" evidence="12">
    <location>
        <begin position="1187"/>
        <end position="1423"/>
    </location>
</feature>
<evidence type="ECO:0000256" key="10">
    <source>
        <dbReference type="SAM" id="MobiDB-lite"/>
    </source>
</evidence>
<dbReference type="InterPro" id="IPR027417">
    <property type="entry name" value="P-loop_NTPase"/>
</dbReference>
<protein>
    <submittedName>
        <fullName evidence="14">ABC transporter C family protein</fullName>
    </submittedName>
</protein>
<dbReference type="SUPFAM" id="SSF52540">
    <property type="entry name" value="P-loop containing nucleoside triphosphate hydrolases"/>
    <property type="match status" value="2"/>
</dbReference>
<dbReference type="GeneID" id="7839164"/>
<dbReference type="PROSITE" id="PS50929">
    <property type="entry name" value="ABC_TM1F"/>
    <property type="match status" value="2"/>
</dbReference>
<keyword evidence="4 11" id="KW-0812">Transmembrane</keyword>
<evidence type="ECO:0000256" key="3">
    <source>
        <dbReference type="ARBA" id="ARBA00022448"/>
    </source>
</evidence>
<feature type="transmembrane region" description="Helical" evidence="11">
    <location>
        <begin position="235"/>
        <end position="252"/>
    </location>
</feature>
<feature type="transmembrane region" description="Helical" evidence="11">
    <location>
        <begin position="1019"/>
        <end position="1038"/>
    </location>
</feature>
<dbReference type="CDD" id="cd18580">
    <property type="entry name" value="ABC_6TM_ABCC_D2"/>
    <property type="match status" value="1"/>
</dbReference>
<feature type="domain" description="ABC transmembrane type-1" evidence="13">
    <location>
        <begin position="884"/>
        <end position="1124"/>
    </location>
</feature>
<dbReference type="RefSeq" id="XP_001027371.3">
    <property type="nucleotide sequence ID" value="XM_001027371.3"/>
</dbReference>
<dbReference type="FunFam" id="3.40.50.300:FF:000997">
    <property type="entry name" value="Multidrug resistance-associated protein 1"/>
    <property type="match status" value="1"/>
</dbReference>
<feature type="transmembrane region" description="Helical" evidence="11">
    <location>
        <begin position="886"/>
        <end position="911"/>
    </location>
</feature>
<evidence type="ECO:0000313" key="14">
    <source>
        <dbReference type="EMBL" id="EAS07129.3"/>
    </source>
</evidence>
<accession>I7MJS0</accession>
<sequence length="1458" mass="166543">MDEFDINHSPHNKPVRTDFSLNEVGVLDNDSQYQDEANQQPVVDQLKLDDVQINTQENGTSLPIRQDSENQQLQKQESNGQQNNTGDKKDQDKQETIGQQQNKSQPEDLRFDDMDYDQNVHFMFRIIFIHLVKLSVKIKKAIVKGCNLGLQHLPKIKENHKVEKVTDDFYDDILMLKATNKLQPFQIFKKSIKLYKAEIFQTFVMCFLDAGFKLFNSVALNYCIQYMIYEDHRSAYIWGGIVLASLVLSTTFRHGSWAVGQNILCRVRLLYVNALYKKISKLSSYSIKEANLGKVINLISSDLNSTELKGFFIFNMIVAPFIFIGALIILYFRLGPYGLLSVLFLSFVFPMQNYFGKKAALYTQKRTVKSDERVKLINEAIEGIRLIKMYGWEKAFRQMVEKIRSDEISMAIKSICIQCIEKTFSKCFVLFVATIIFCIIHYTGYELNSAKIFSTIEMLQYIRVNVMLFTGMGISYLFELRIFYNRFIDIITIKETEMTALNMESNTAQQQLSDDLAAKFSNFNAYWRSRVNTDKKENNQQVVILQTEGDQKMLATENNELIENQMKPALKNINLSIKKGELLGIVGKIGSGKTTFLQCFLREIPSYDGSFLTQNNSSVAYVEQEPYIFSSTVRENILFGKSYEESWYNQVVKQCCLLPDFKEMGKGDQTEIGERGINISGGQKARISLARAVYSKADIYLLDDPLSAVDSKVAKKLFHNCIQGILKNRTVILVTHQIHYTKNCDRIIIFEENEIKDEGTFQQMEEELKKLAAGQLKFETQSQKSISNSNSQRDLIDQINEKNAELKNKEKAEAQNKLQPKQVKDNTKVTLRTYQRFFGIVNRKIFGFPLILFVLFVSSEIAFTVFNRGLGYYDSTSDESKGKLFGFLFGFSSLYLILNFLKYILLSVGILKGSQILHDDMFKSLTRAPVLFFDQTPGGYLMNKFSNDIGLMDNALNYSANDGLDIMFYFLNLMITCCVINPFVIIPAVCTIILLLFFLNYSKDIIIRSKIIDLQFKNPVFQFFQSTLSGVIPIKIYNQKQNFATKMQQLCNNSIQTNIIYWLVGRFFGVFCQYIATAGSGAGVFIIIGLSSGNPGLAGQSLTYFMMMTDSIQWCLRQLLNVDSVMSSCERGYQMVDQPSEAELISEYDIKNGLVNKQDLLEDNIKVTKTELAKPNAITQWPKQGNLEFKNVFMRYSKDLNPVLKGLNFNIKQGQKVGCIGRTGAGKSSILQALFRMTEVEQGSQIIFDDQDTAKLGLHTLRQKISIIPQVPFVFAGTIRRNLDPLGHHSEKELWDSLKMVELDQHVLKNCPQQLDTDMTNVQSVFSVGQKQLICLARAILKKNKMLVLDEATANVDMETDKLIQKTIREKFEDSSVLTIAHRLNTIADYDKVIVMDQGVVAECDEPYNLLAESVEDTFITKNTLFAQMVLHTGKNNAINIFSNAKSKYLQMHNIEEF</sequence>
<reference evidence="15" key="1">
    <citation type="journal article" date="2006" name="PLoS Biol.">
        <title>Macronuclear genome sequence of the ciliate Tetrahymena thermophila, a model eukaryote.</title>
        <authorList>
            <person name="Eisen J.A."/>
            <person name="Coyne R.S."/>
            <person name="Wu M."/>
            <person name="Wu D."/>
            <person name="Thiagarajan M."/>
            <person name="Wortman J.R."/>
            <person name="Badger J.H."/>
            <person name="Ren Q."/>
            <person name="Amedeo P."/>
            <person name="Jones K.M."/>
            <person name="Tallon L.J."/>
            <person name="Delcher A.L."/>
            <person name="Salzberg S.L."/>
            <person name="Silva J.C."/>
            <person name="Haas B.J."/>
            <person name="Majoros W.H."/>
            <person name="Farzad M."/>
            <person name="Carlton J.M."/>
            <person name="Smith R.K. Jr."/>
            <person name="Garg J."/>
            <person name="Pearlman R.E."/>
            <person name="Karrer K.M."/>
            <person name="Sun L."/>
            <person name="Manning G."/>
            <person name="Elde N.C."/>
            <person name="Turkewitz A.P."/>
            <person name="Asai D.J."/>
            <person name="Wilkes D.E."/>
            <person name="Wang Y."/>
            <person name="Cai H."/>
            <person name="Collins K."/>
            <person name="Stewart B.A."/>
            <person name="Lee S.R."/>
            <person name="Wilamowska K."/>
            <person name="Weinberg Z."/>
            <person name="Ruzzo W.L."/>
            <person name="Wloga D."/>
            <person name="Gaertig J."/>
            <person name="Frankel J."/>
            <person name="Tsao C.-C."/>
            <person name="Gorovsky M.A."/>
            <person name="Keeling P.J."/>
            <person name="Waller R.F."/>
            <person name="Patron N.J."/>
            <person name="Cherry J.M."/>
            <person name="Stover N.A."/>
            <person name="Krieger C.J."/>
            <person name="del Toro C."/>
            <person name="Ryder H.F."/>
            <person name="Williamson S.C."/>
            <person name="Barbeau R.A."/>
            <person name="Hamilton E.P."/>
            <person name="Orias E."/>
        </authorList>
    </citation>
    <scope>NUCLEOTIDE SEQUENCE [LARGE SCALE GENOMIC DNA]</scope>
    <source>
        <strain evidence="15">SB210</strain>
    </source>
</reference>
<feature type="region of interest" description="Disordered" evidence="10">
    <location>
        <begin position="59"/>
        <end position="110"/>
    </location>
</feature>
<organism evidence="14 15">
    <name type="scientific">Tetrahymena thermophila (strain SB210)</name>
    <dbReference type="NCBI Taxonomy" id="312017"/>
    <lineage>
        <taxon>Eukaryota</taxon>
        <taxon>Sar</taxon>
        <taxon>Alveolata</taxon>
        <taxon>Ciliophora</taxon>
        <taxon>Intramacronucleata</taxon>
        <taxon>Oligohymenophorea</taxon>
        <taxon>Hymenostomatida</taxon>
        <taxon>Tetrahymenina</taxon>
        <taxon>Tetrahymenidae</taxon>
        <taxon>Tetrahymena</taxon>
    </lineage>
</organism>
<keyword evidence="3" id="KW-0813">Transport</keyword>
<dbReference type="CDD" id="cd03244">
    <property type="entry name" value="ABCC_MRP_domain2"/>
    <property type="match status" value="1"/>
</dbReference>
<gene>
    <name evidence="14" type="ORF">TTHERM_00683350</name>
</gene>
<dbReference type="STRING" id="312017.I7MJS0"/>
<feature type="transmembrane region" description="Helical" evidence="11">
    <location>
        <begin position="464"/>
        <end position="484"/>
    </location>
</feature>
<feature type="transmembrane region" description="Helical" evidence="11">
    <location>
        <begin position="845"/>
        <end position="866"/>
    </location>
</feature>
<keyword evidence="8 11" id="KW-0472">Membrane</keyword>
<dbReference type="InterPro" id="IPR017871">
    <property type="entry name" value="ABC_transporter-like_CS"/>
</dbReference>
<evidence type="ECO:0000259" key="12">
    <source>
        <dbReference type="PROSITE" id="PS50893"/>
    </source>
</evidence>
<feature type="transmembrane region" description="Helical" evidence="11">
    <location>
        <begin position="311"/>
        <end position="332"/>
    </location>
</feature>
<dbReference type="InterPro" id="IPR003593">
    <property type="entry name" value="AAA+_ATPase"/>
</dbReference>
<dbReference type="PANTHER" id="PTHR24223:SF456">
    <property type="entry name" value="MULTIDRUG RESISTANCE-ASSOCIATED PROTEIN LETHAL(2)03659"/>
    <property type="match status" value="1"/>
</dbReference>
<dbReference type="PROSITE" id="PS00211">
    <property type="entry name" value="ABC_TRANSPORTER_1"/>
    <property type="match status" value="2"/>
</dbReference>
<evidence type="ECO:0000313" key="15">
    <source>
        <dbReference type="Proteomes" id="UP000009168"/>
    </source>
</evidence>
<dbReference type="EMBL" id="GG662247">
    <property type="protein sequence ID" value="EAS07129.3"/>
    <property type="molecule type" value="Genomic_DNA"/>
</dbReference>